<dbReference type="PIRSF" id="PIRSF004681">
    <property type="entry name" value="UCP004681"/>
    <property type="match status" value="1"/>
</dbReference>
<evidence type="ECO:0000313" key="3">
    <source>
        <dbReference type="EMBL" id="MBB3903848.1"/>
    </source>
</evidence>
<evidence type="ECO:0000256" key="1">
    <source>
        <dbReference type="ARBA" id="ARBA00005534"/>
    </source>
</evidence>
<dbReference type="PANTHER" id="PTHR30615">
    <property type="entry name" value="UNCHARACTERIZED PROTEIN YJBQ-RELATED"/>
    <property type="match status" value="1"/>
</dbReference>
<accession>A0A7W6AI93</accession>
<dbReference type="SUPFAM" id="SSF111038">
    <property type="entry name" value="YjbQ-like"/>
    <property type="match status" value="1"/>
</dbReference>
<dbReference type="Proteomes" id="UP001156881">
    <property type="component" value="Unassembled WGS sequence"/>
</dbReference>
<dbReference type="PANTHER" id="PTHR30615:SF8">
    <property type="entry name" value="UPF0047 PROTEIN C4A8.02C"/>
    <property type="match status" value="1"/>
</dbReference>
<comment type="caution">
    <text evidence="3">The sequence shown here is derived from an EMBL/GenBank/DDBJ whole genome shotgun (WGS) entry which is preliminary data.</text>
</comment>
<dbReference type="AlphaFoldDB" id="A0A7W6AI93"/>
<evidence type="ECO:0000313" key="5">
    <source>
        <dbReference type="Proteomes" id="UP001156881"/>
    </source>
</evidence>
<dbReference type="Proteomes" id="UP000517759">
    <property type="component" value="Unassembled WGS sequence"/>
</dbReference>
<dbReference type="Pfam" id="PF01894">
    <property type="entry name" value="YjbQ"/>
    <property type="match status" value="1"/>
</dbReference>
<evidence type="ECO:0000313" key="2">
    <source>
        <dbReference type="EMBL" id="GLS44779.1"/>
    </source>
</evidence>
<dbReference type="EMBL" id="JACIDN010000006">
    <property type="protein sequence ID" value="MBB3903848.1"/>
    <property type="molecule type" value="Genomic_DNA"/>
</dbReference>
<proteinExistence type="inferred from homology"/>
<dbReference type="RefSeq" id="WP_183507176.1">
    <property type="nucleotide sequence ID" value="NZ_BSPG01000015.1"/>
</dbReference>
<organism evidence="3 4">
    <name type="scientific">Methylobacterium brachythecii</name>
    <dbReference type="NCBI Taxonomy" id="1176177"/>
    <lineage>
        <taxon>Bacteria</taxon>
        <taxon>Pseudomonadati</taxon>
        <taxon>Pseudomonadota</taxon>
        <taxon>Alphaproteobacteria</taxon>
        <taxon>Hyphomicrobiales</taxon>
        <taxon>Methylobacteriaceae</taxon>
        <taxon>Methylobacterium</taxon>
    </lineage>
</organism>
<gene>
    <name evidence="2" type="ORF">GCM10007884_27680</name>
    <name evidence="3" type="ORF">GGR33_003362</name>
</gene>
<dbReference type="NCBIfam" id="TIGR00149">
    <property type="entry name" value="TIGR00149_YjbQ"/>
    <property type="match status" value="1"/>
</dbReference>
<reference evidence="2" key="1">
    <citation type="journal article" date="2014" name="Int. J. Syst. Evol. Microbiol.">
        <title>Complete genome of a new Firmicutes species belonging to the dominant human colonic microbiota ('Ruminococcus bicirculans') reveals two chromosomes and a selective capacity to utilize plant glucans.</title>
        <authorList>
            <consortium name="NISC Comparative Sequencing Program"/>
            <person name="Wegmann U."/>
            <person name="Louis P."/>
            <person name="Goesmann A."/>
            <person name="Henrissat B."/>
            <person name="Duncan S.H."/>
            <person name="Flint H.J."/>
        </authorList>
    </citation>
    <scope>NUCLEOTIDE SEQUENCE</scope>
    <source>
        <strain evidence="2">NBRC 107710</strain>
    </source>
</reference>
<dbReference type="EMBL" id="BSPG01000015">
    <property type="protein sequence ID" value="GLS44779.1"/>
    <property type="molecule type" value="Genomic_DNA"/>
</dbReference>
<keyword evidence="5" id="KW-1185">Reference proteome</keyword>
<evidence type="ECO:0000313" key="4">
    <source>
        <dbReference type="Proteomes" id="UP000517759"/>
    </source>
</evidence>
<dbReference type="InterPro" id="IPR001602">
    <property type="entry name" value="UPF0047_YjbQ-like"/>
</dbReference>
<dbReference type="InterPro" id="IPR035917">
    <property type="entry name" value="YjbQ-like_sf"/>
</dbReference>
<reference evidence="3 4" key="3">
    <citation type="submission" date="2020-08" db="EMBL/GenBank/DDBJ databases">
        <title>Genomic Encyclopedia of Type Strains, Phase IV (KMG-IV): sequencing the most valuable type-strain genomes for metagenomic binning, comparative biology and taxonomic classification.</title>
        <authorList>
            <person name="Goeker M."/>
        </authorList>
    </citation>
    <scope>NUCLEOTIDE SEQUENCE [LARGE SCALE GENOMIC DNA]</scope>
    <source>
        <strain evidence="3 4">DSM 24105</strain>
    </source>
</reference>
<name>A0A7W6AI93_9HYPH</name>
<comment type="similarity">
    <text evidence="1">Belongs to the UPF0047 family.</text>
</comment>
<reference evidence="2" key="4">
    <citation type="submission" date="2023-01" db="EMBL/GenBank/DDBJ databases">
        <title>Draft genome sequence of Methylobacterium brachythecii strain NBRC 107710.</title>
        <authorList>
            <person name="Sun Q."/>
            <person name="Mori K."/>
        </authorList>
    </citation>
    <scope>NUCLEOTIDE SEQUENCE</scope>
    <source>
        <strain evidence="2">NBRC 107710</strain>
    </source>
</reference>
<sequence>MRPAGKVGAIEGLSSGAAERQASARLTVSTPGQGFTDITDAVADFVRQSALRDGLVTVFCRHTSASLTIQENADPDVRTDLLSSLNSLAPRNAGWVHGIEGPDDMPAHIRTMLTDSGLSVPVVDGRLGLGTWQGIYLIEHRDRGHRREILLNAIGR</sequence>
<protein>
    <submittedName>
        <fullName evidence="3">Secondary thiamine-phosphate synthase enzyme</fullName>
    </submittedName>
</protein>
<dbReference type="Gene3D" id="2.60.120.460">
    <property type="entry name" value="YjbQ-like"/>
    <property type="match status" value="1"/>
</dbReference>
<reference evidence="5" key="2">
    <citation type="journal article" date="2019" name="Int. J. Syst. Evol. Microbiol.">
        <title>The Global Catalogue of Microorganisms (GCM) 10K type strain sequencing project: providing services to taxonomists for standard genome sequencing and annotation.</title>
        <authorList>
            <consortium name="The Broad Institute Genomics Platform"/>
            <consortium name="The Broad Institute Genome Sequencing Center for Infectious Disease"/>
            <person name="Wu L."/>
            <person name="Ma J."/>
        </authorList>
    </citation>
    <scope>NUCLEOTIDE SEQUENCE [LARGE SCALE GENOMIC DNA]</scope>
    <source>
        <strain evidence="5">NBRC 107710</strain>
    </source>
</reference>